<dbReference type="Proteomes" id="UP000239290">
    <property type="component" value="Unassembled WGS sequence"/>
</dbReference>
<sequence length="100" mass="11385">MPTNGGTHFGTHLGRTDCRHTGRDVVPIEDARIRLDERRMSAHRDISPTRWFGEFTRAFDALRSLPSRCRDPSAPCRTLPHSPFTLCYNDFEKGGNREVG</sequence>
<evidence type="ECO:0000313" key="1">
    <source>
        <dbReference type="EMBL" id="PQP26701.1"/>
    </source>
</evidence>
<comment type="caution">
    <text evidence="1">The sequence shown here is derived from an EMBL/GenBank/DDBJ whole genome shotgun (WGS) entry which is preliminary data.</text>
</comment>
<protein>
    <submittedName>
        <fullName evidence="1">Uncharacterized protein</fullName>
    </submittedName>
</protein>
<evidence type="ECO:0000313" key="2">
    <source>
        <dbReference type="Proteomes" id="UP000239290"/>
    </source>
</evidence>
<reference evidence="2" key="1">
    <citation type="submission" date="2018-02" db="EMBL/GenBank/DDBJ databases">
        <title>Draft genome sequencing of Rhodococcus opacus KU647198.</title>
        <authorList>
            <person name="Zheng B.-X."/>
        </authorList>
    </citation>
    <scope>NUCLEOTIDE SEQUENCE [LARGE SCALE GENOMIC DNA]</scope>
    <source>
        <strain evidence="2">04-OD7</strain>
    </source>
</reference>
<gene>
    <name evidence="1" type="ORF">C5613_02570</name>
</gene>
<organism evidence="1 2">
    <name type="scientific">Rhodococcus opacus</name>
    <name type="common">Nocardia opaca</name>
    <dbReference type="NCBI Taxonomy" id="37919"/>
    <lineage>
        <taxon>Bacteria</taxon>
        <taxon>Bacillati</taxon>
        <taxon>Actinomycetota</taxon>
        <taxon>Actinomycetes</taxon>
        <taxon>Mycobacteriales</taxon>
        <taxon>Nocardiaceae</taxon>
        <taxon>Rhodococcus</taxon>
    </lineage>
</organism>
<proteinExistence type="predicted"/>
<accession>A0A2S8JIE1</accession>
<dbReference type="EMBL" id="PUIO01000002">
    <property type="protein sequence ID" value="PQP26701.1"/>
    <property type="molecule type" value="Genomic_DNA"/>
</dbReference>
<name>A0A2S8JIE1_RHOOP</name>
<dbReference type="AlphaFoldDB" id="A0A2S8JIE1"/>